<evidence type="ECO:0000256" key="4">
    <source>
        <dbReference type="ARBA" id="ARBA00022475"/>
    </source>
</evidence>
<dbReference type="PANTHER" id="PTHR36122:SF2">
    <property type="entry name" value="NICOTINAMIDE RIBOSIDE TRANSPORTER PNUC"/>
    <property type="match status" value="1"/>
</dbReference>
<feature type="transmembrane region" description="Helical" evidence="8">
    <location>
        <begin position="204"/>
        <end position="224"/>
    </location>
</feature>
<keyword evidence="4" id="KW-1003">Cell membrane</keyword>
<keyword evidence="5 8" id="KW-0812">Transmembrane</keyword>
<gene>
    <name evidence="9" type="ORF">GCM10017581_073590</name>
</gene>
<evidence type="ECO:0000313" key="9">
    <source>
        <dbReference type="EMBL" id="GLL05612.1"/>
    </source>
</evidence>
<proteinExistence type="inferred from homology"/>
<comment type="similarity">
    <text evidence="2">Belongs to the nicotinamide ribonucleoside (NR) uptake permease (TC 4.B.1) family.</text>
</comment>
<feature type="transmembrane region" description="Helical" evidence="8">
    <location>
        <begin position="153"/>
        <end position="173"/>
    </location>
</feature>
<keyword evidence="7 8" id="KW-0472">Membrane</keyword>
<keyword evidence="6 8" id="KW-1133">Transmembrane helix</keyword>
<protein>
    <submittedName>
        <fullName evidence="9">Nicotinamide mononucleotide transporter</fullName>
    </submittedName>
</protein>
<evidence type="ECO:0000256" key="7">
    <source>
        <dbReference type="ARBA" id="ARBA00023136"/>
    </source>
</evidence>
<reference evidence="9" key="2">
    <citation type="submission" date="2023-01" db="EMBL/GenBank/DDBJ databases">
        <authorList>
            <person name="Sun Q."/>
            <person name="Evtushenko L."/>
        </authorList>
    </citation>
    <scope>NUCLEOTIDE SEQUENCE</scope>
    <source>
        <strain evidence="9">VKM Ac-1321</strain>
    </source>
</reference>
<accession>A0A9W6KP86</accession>
<evidence type="ECO:0000256" key="1">
    <source>
        <dbReference type="ARBA" id="ARBA00004651"/>
    </source>
</evidence>
<evidence type="ECO:0000256" key="2">
    <source>
        <dbReference type="ARBA" id="ARBA00006669"/>
    </source>
</evidence>
<dbReference type="InterPro" id="IPR006419">
    <property type="entry name" value="NMN_transpt_PnuC"/>
</dbReference>
<keyword evidence="3" id="KW-0813">Transport</keyword>
<keyword evidence="10" id="KW-1185">Reference proteome</keyword>
<feature type="transmembrane region" description="Helical" evidence="8">
    <location>
        <begin position="125"/>
        <end position="147"/>
    </location>
</feature>
<dbReference type="AlphaFoldDB" id="A0A9W6KP86"/>
<reference evidence="9" key="1">
    <citation type="journal article" date="2014" name="Int. J. Syst. Evol. Microbiol.">
        <title>Complete genome sequence of Corynebacterium casei LMG S-19264T (=DSM 44701T), isolated from a smear-ripened cheese.</title>
        <authorList>
            <consortium name="US DOE Joint Genome Institute (JGI-PGF)"/>
            <person name="Walter F."/>
            <person name="Albersmeier A."/>
            <person name="Kalinowski J."/>
            <person name="Ruckert C."/>
        </authorList>
    </citation>
    <scope>NUCLEOTIDE SEQUENCE</scope>
    <source>
        <strain evidence="9">VKM Ac-1321</strain>
    </source>
</reference>
<dbReference type="Proteomes" id="UP001143480">
    <property type="component" value="Unassembled WGS sequence"/>
</dbReference>
<dbReference type="Pfam" id="PF04973">
    <property type="entry name" value="NMN_transporter"/>
    <property type="match status" value="1"/>
</dbReference>
<evidence type="ECO:0000256" key="6">
    <source>
        <dbReference type="ARBA" id="ARBA00022989"/>
    </source>
</evidence>
<comment type="caution">
    <text evidence="9">The sequence shown here is derived from an EMBL/GenBank/DDBJ whole genome shotgun (WGS) entry which is preliminary data.</text>
</comment>
<evidence type="ECO:0000256" key="3">
    <source>
        <dbReference type="ARBA" id="ARBA00022448"/>
    </source>
</evidence>
<dbReference type="PANTHER" id="PTHR36122">
    <property type="entry name" value="NICOTINAMIDE RIBOSIDE TRANSPORTER PNUC"/>
    <property type="match status" value="1"/>
</dbReference>
<evidence type="ECO:0000256" key="8">
    <source>
        <dbReference type="SAM" id="Phobius"/>
    </source>
</evidence>
<dbReference type="GO" id="GO:0005886">
    <property type="term" value="C:plasma membrane"/>
    <property type="evidence" value="ECO:0007669"/>
    <property type="project" value="UniProtKB-SubCell"/>
</dbReference>
<sequence length="242" mass="27152">MRLVHWFQELIDRFYDAHWQVTDGQAISYREIVGNAFGLGSALFGLRRSVWAWPVGILGNVLLFTVFIGQAAGSGAGTTPLYGQASRQVFFVLTSVYGWWRWKHNRDAGGGPAVHPKWASPLERIALAAGSLAAVVACFFVFRAIGAGFPVPWWYYLADSWIFVGSIAATYAMARGWVDFWLCWIAVDLVGVPELLHFRYYPSAVLYAVYAGFVIWGFVVWLRISKRERPQRRLAEPALGPA</sequence>
<evidence type="ECO:0000256" key="5">
    <source>
        <dbReference type="ARBA" id="ARBA00022692"/>
    </source>
</evidence>
<name>A0A9W6KP86_9ACTN</name>
<dbReference type="GO" id="GO:0034257">
    <property type="term" value="F:nicotinamide riboside transmembrane transporter activity"/>
    <property type="evidence" value="ECO:0007669"/>
    <property type="project" value="InterPro"/>
</dbReference>
<evidence type="ECO:0000313" key="10">
    <source>
        <dbReference type="Proteomes" id="UP001143480"/>
    </source>
</evidence>
<organism evidence="9 10">
    <name type="scientific">Dactylosporangium matsuzakiense</name>
    <dbReference type="NCBI Taxonomy" id="53360"/>
    <lineage>
        <taxon>Bacteria</taxon>
        <taxon>Bacillati</taxon>
        <taxon>Actinomycetota</taxon>
        <taxon>Actinomycetes</taxon>
        <taxon>Micromonosporales</taxon>
        <taxon>Micromonosporaceae</taxon>
        <taxon>Dactylosporangium</taxon>
    </lineage>
</organism>
<dbReference type="EMBL" id="BSFP01000060">
    <property type="protein sequence ID" value="GLL05612.1"/>
    <property type="molecule type" value="Genomic_DNA"/>
</dbReference>
<feature type="transmembrane region" description="Helical" evidence="8">
    <location>
        <begin position="50"/>
        <end position="69"/>
    </location>
</feature>
<comment type="subcellular location">
    <subcellularLocation>
        <location evidence="1">Cell membrane</location>
        <topology evidence="1">Multi-pass membrane protein</topology>
    </subcellularLocation>
</comment>